<keyword evidence="4 6" id="KW-1133">Transmembrane helix</keyword>
<dbReference type="InterPro" id="IPR011701">
    <property type="entry name" value="MFS"/>
</dbReference>
<dbReference type="AlphaFoldDB" id="A0A1U9UN51"/>
<dbReference type="CDD" id="cd17320">
    <property type="entry name" value="MFS_MdfA_MDR_like"/>
    <property type="match status" value="1"/>
</dbReference>
<dbReference type="InterPro" id="IPR020846">
    <property type="entry name" value="MFS_dom"/>
</dbReference>
<evidence type="ECO:0000313" key="8">
    <source>
        <dbReference type="EMBL" id="AQV94068.1"/>
    </source>
</evidence>
<keyword evidence="2" id="KW-0813">Transport</keyword>
<name>A0A1U9UN51_CUPNE</name>
<dbReference type="Pfam" id="PF07690">
    <property type="entry name" value="MFS_1"/>
    <property type="match status" value="1"/>
</dbReference>
<evidence type="ECO:0000256" key="5">
    <source>
        <dbReference type="ARBA" id="ARBA00023136"/>
    </source>
</evidence>
<dbReference type="PANTHER" id="PTHR42718">
    <property type="entry name" value="MAJOR FACILITATOR SUPERFAMILY MULTIDRUG TRANSPORTER MFSC"/>
    <property type="match status" value="1"/>
</dbReference>
<dbReference type="GO" id="GO:0016020">
    <property type="term" value="C:membrane"/>
    <property type="evidence" value="ECO:0007669"/>
    <property type="project" value="UniProtKB-SubCell"/>
</dbReference>
<gene>
    <name evidence="8" type="ORF">BJN34_09210</name>
</gene>
<dbReference type="EMBL" id="CP017757">
    <property type="protein sequence ID" value="AQV94068.1"/>
    <property type="molecule type" value="Genomic_DNA"/>
</dbReference>
<evidence type="ECO:0000256" key="4">
    <source>
        <dbReference type="ARBA" id="ARBA00022989"/>
    </source>
</evidence>
<dbReference type="SUPFAM" id="SSF103473">
    <property type="entry name" value="MFS general substrate transporter"/>
    <property type="match status" value="1"/>
</dbReference>
<feature type="transmembrane region" description="Helical" evidence="6">
    <location>
        <begin position="353"/>
        <end position="373"/>
    </location>
</feature>
<evidence type="ECO:0000256" key="3">
    <source>
        <dbReference type="ARBA" id="ARBA00022692"/>
    </source>
</evidence>
<evidence type="ECO:0000313" key="9">
    <source>
        <dbReference type="Proteomes" id="UP000189627"/>
    </source>
</evidence>
<dbReference type="InterPro" id="IPR036259">
    <property type="entry name" value="MFS_trans_sf"/>
</dbReference>
<evidence type="ECO:0000256" key="6">
    <source>
        <dbReference type="SAM" id="Phobius"/>
    </source>
</evidence>
<dbReference type="KEGG" id="cuh:BJN34_09210"/>
<feature type="transmembrane region" description="Helical" evidence="6">
    <location>
        <begin position="143"/>
        <end position="167"/>
    </location>
</feature>
<dbReference type="Gene3D" id="1.20.1720.10">
    <property type="entry name" value="Multidrug resistance protein D"/>
    <property type="match status" value="1"/>
</dbReference>
<comment type="subcellular location">
    <subcellularLocation>
        <location evidence="1">Membrane</location>
        <topology evidence="1">Multi-pass membrane protein</topology>
    </subcellularLocation>
</comment>
<proteinExistence type="predicted"/>
<dbReference type="PRINTS" id="PR01036">
    <property type="entry name" value="TCRTETB"/>
</dbReference>
<evidence type="ECO:0000259" key="7">
    <source>
        <dbReference type="PROSITE" id="PS50850"/>
    </source>
</evidence>
<feature type="transmembrane region" description="Helical" evidence="6">
    <location>
        <begin position="259"/>
        <end position="278"/>
    </location>
</feature>
<feature type="transmembrane region" description="Helical" evidence="6">
    <location>
        <begin position="85"/>
        <end position="107"/>
    </location>
</feature>
<organism evidence="8 9">
    <name type="scientific">Cupriavidus necator</name>
    <name type="common">Alcaligenes eutrophus</name>
    <name type="synonym">Ralstonia eutropha</name>
    <dbReference type="NCBI Taxonomy" id="106590"/>
    <lineage>
        <taxon>Bacteria</taxon>
        <taxon>Pseudomonadati</taxon>
        <taxon>Pseudomonadota</taxon>
        <taxon>Betaproteobacteria</taxon>
        <taxon>Burkholderiales</taxon>
        <taxon>Burkholderiaceae</taxon>
        <taxon>Cupriavidus</taxon>
    </lineage>
</organism>
<keyword evidence="3 6" id="KW-0812">Transmembrane</keyword>
<dbReference type="GO" id="GO:0022857">
    <property type="term" value="F:transmembrane transporter activity"/>
    <property type="evidence" value="ECO:0007669"/>
    <property type="project" value="InterPro"/>
</dbReference>
<accession>A0A1U9UN51</accession>
<dbReference type="PANTHER" id="PTHR42718:SF9">
    <property type="entry name" value="MAJOR FACILITATOR SUPERFAMILY MULTIDRUG TRANSPORTER MFSC"/>
    <property type="match status" value="1"/>
</dbReference>
<feature type="transmembrane region" description="Helical" evidence="6">
    <location>
        <begin position="55"/>
        <end position="73"/>
    </location>
</feature>
<dbReference type="PROSITE" id="PS50850">
    <property type="entry name" value="MFS"/>
    <property type="match status" value="1"/>
</dbReference>
<feature type="transmembrane region" description="Helical" evidence="6">
    <location>
        <begin position="214"/>
        <end position="239"/>
    </location>
</feature>
<reference evidence="9" key="1">
    <citation type="submission" date="2017-02" db="EMBL/GenBank/DDBJ databases">
        <title>Complete genome sequence of Cupriavidus necator strain NH9, a 3-chlorobenzoate degrader.</title>
        <authorList>
            <person name="Moriuchi R."/>
            <person name="Dohra H."/>
            <person name="Ogawa N."/>
        </authorList>
    </citation>
    <scope>NUCLEOTIDE SEQUENCE [LARGE SCALE GENOMIC DNA]</scope>
    <source>
        <strain evidence="9">NH9</strain>
    </source>
</reference>
<feature type="transmembrane region" description="Helical" evidence="6">
    <location>
        <begin position="290"/>
        <end position="312"/>
    </location>
</feature>
<dbReference type="Proteomes" id="UP000189627">
    <property type="component" value="Chromosome 1"/>
</dbReference>
<protein>
    <submittedName>
        <fullName evidence="8">MFS transporter</fullName>
    </submittedName>
</protein>
<sequence length="424" mass="44788">MPVPRGTPHTGPLPSVAAMAAVVAGLSMLGQFAIASYLPAFPVIVDDMHATTAQVQQSLTAYLLPFALMMPWHGAISDAVGRRRMILLGCVLFAFGSLVCAGANGIWGLHAGRALQGVSAGIGVIVGRAMVGDVFHGMQAQKVMALVAMIFALGPALAPVCGGWLLLWIGWRSIFVFLALVSTSLLAVCWLWVPETLPPARRHPLNPVSLARAYGAMLAHGRFIALALANAGVNVAIYVYVFTAPRFVTQYLGFGAQSFGWVFIPIVAGILFGSFVSHRIAGRISPEHSVLLGHAVMLLAGMFNIAVCALHAPAMPWALVALPVFATGMTMTQPSLQLLALDCLPMRRGLASSGYVTTQQFGNFLLSALLVPILDSTVKMAICMAGLQLLGLVMFVAAQRWRVVDSPTDGSSRAAFQSGGGRSR</sequence>
<feature type="domain" description="Major facilitator superfamily (MFS) profile" evidence="7">
    <location>
        <begin position="16"/>
        <end position="403"/>
    </location>
</feature>
<feature type="transmembrane region" description="Helical" evidence="6">
    <location>
        <begin position="12"/>
        <end position="35"/>
    </location>
</feature>
<keyword evidence="5 6" id="KW-0472">Membrane</keyword>
<feature type="transmembrane region" description="Helical" evidence="6">
    <location>
        <begin position="379"/>
        <end position="398"/>
    </location>
</feature>
<feature type="transmembrane region" description="Helical" evidence="6">
    <location>
        <begin position="318"/>
        <end position="341"/>
    </location>
</feature>
<feature type="transmembrane region" description="Helical" evidence="6">
    <location>
        <begin position="173"/>
        <end position="193"/>
    </location>
</feature>
<evidence type="ECO:0000256" key="1">
    <source>
        <dbReference type="ARBA" id="ARBA00004141"/>
    </source>
</evidence>
<evidence type="ECO:0000256" key="2">
    <source>
        <dbReference type="ARBA" id="ARBA00022448"/>
    </source>
</evidence>
<feature type="transmembrane region" description="Helical" evidence="6">
    <location>
        <begin position="113"/>
        <end position="131"/>
    </location>
</feature>